<gene>
    <name evidence="12" type="ORF">COS25_01210</name>
</gene>
<dbReference type="InterPro" id="IPR006142">
    <property type="entry name" value="INTEIN"/>
</dbReference>
<evidence type="ECO:0000256" key="9">
    <source>
        <dbReference type="SAM" id="Phobius"/>
    </source>
</evidence>
<feature type="region of interest" description="Disordered" evidence="8">
    <location>
        <begin position="1151"/>
        <end position="1180"/>
    </location>
</feature>
<dbReference type="InterPro" id="IPR041027">
    <property type="entry name" value="FtsK_alpha"/>
</dbReference>
<dbReference type="PROSITE" id="PS50819">
    <property type="entry name" value="INTEIN_ENDONUCLEASE"/>
    <property type="match status" value="1"/>
</dbReference>
<dbReference type="SMART" id="SM00305">
    <property type="entry name" value="HintC"/>
    <property type="match status" value="1"/>
</dbReference>
<keyword evidence="2 7" id="KW-0547">Nucleotide-binding</keyword>
<feature type="transmembrane region" description="Helical" evidence="9">
    <location>
        <begin position="33"/>
        <end position="57"/>
    </location>
</feature>
<comment type="similarity">
    <text evidence="1">Belongs to the FtsK/SpoIIIE/SftA family.</text>
</comment>
<dbReference type="SUPFAM" id="SSF46785">
    <property type="entry name" value="Winged helix' DNA-binding domain"/>
    <property type="match status" value="1"/>
</dbReference>
<dbReference type="GO" id="GO:0016539">
    <property type="term" value="P:intein-mediated protein splicing"/>
    <property type="evidence" value="ECO:0007669"/>
    <property type="project" value="InterPro"/>
</dbReference>
<dbReference type="Gene3D" id="3.30.980.40">
    <property type="match status" value="1"/>
</dbReference>
<dbReference type="InterPro" id="IPR050206">
    <property type="entry name" value="FtsK/SpoIIIE/SftA"/>
</dbReference>
<feature type="transmembrane region" description="Helical" evidence="9">
    <location>
        <begin position="133"/>
        <end position="162"/>
    </location>
</feature>
<keyword evidence="9" id="KW-0812">Transmembrane</keyword>
<dbReference type="Pfam" id="PF01580">
    <property type="entry name" value="FtsK_SpoIIIE"/>
    <property type="match status" value="2"/>
</dbReference>
<evidence type="ECO:0000259" key="10">
    <source>
        <dbReference type="PROSITE" id="PS50819"/>
    </source>
</evidence>
<keyword evidence="3" id="KW-0068">Autocatalytic cleavage</keyword>
<dbReference type="PANTHER" id="PTHR22683:SF41">
    <property type="entry name" value="DNA TRANSLOCASE FTSK"/>
    <property type="match status" value="1"/>
</dbReference>
<accession>A0A2M7D9S6</accession>
<evidence type="ECO:0000256" key="2">
    <source>
        <dbReference type="ARBA" id="ARBA00022741"/>
    </source>
</evidence>
<dbReference type="SUPFAM" id="SSF55608">
    <property type="entry name" value="Homing endonucleases"/>
    <property type="match status" value="1"/>
</dbReference>
<dbReference type="InterPro" id="IPR004860">
    <property type="entry name" value="LAGLIDADG_dom"/>
</dbReference>
<keyword evidence="9" id="KW-0472">Membrane</keyword>
<dbReference type="Pfam" id="PF14528">
    <property type="entry name" value="LAGLIDADG_3"/>
    <property type="match status" value="2"/>
</dbReference>
<comment type="caution">
    <text evidence="12">The sequence shown here is derived from an EMBL/GenBank/DDBJ whole genome shotgun (WGS) entry which is preliminary data.</text>
</comment>
<evidence type="ECO:0008006" key="14">
    <source>
        <dbReference type="Google" id="ProtNLM"/>
    </source>
</evidence>
<evidence type="ECO:0000256" key="5">
    <source>
        <dbReference type="ARBA" id="ARBA00023000"/>
    </source>
</evidence>
<dbReference type="GO" id="GO:0005524">
    <property type="term" value="F:ATP binding"/>
    <property type="evidence" value="ECO:0007669"/>
    <property type="project" value="UniProtKB-UniRule"/>
</dbReference>
<protein>
    <recommendedName>
        <fullName evidence="14">FtsK domain-containing protein</fullName>
    </recommendedName>
</protein>
<dbReference type="InterPro" id="IPR036388">
    <property type="entry name" value="WH-like_DNA-bd_sf"/>
</dbReference>
<feature type="domain" description="FtsK" evidence="11">
    <location>
        <begin position="824"/>
        <end position="1015"/>
    </location>
</feature>
<dbReference type="Gene3D" id="1.10.10.10">
    <property type="entry name" value="Winged helix-like DNA-binding domain superfamily/Winged helix DNA-binding domain"/>
    <property type="match status" value="1"/>
</dbReference>
<evidence type="ECO:0000256" key="7">
    <source>
        <dbReference type="PROSITE-ProRule" id="PRU00289"/>
    </source>
</evidence>
<keyword evidence="6" id="KW-0238">DNA-binding</keyword>
<dbReference type="Gene3D" id="2.170.16.10">
    <property type="entry name" value="Hedgehog/Intein (Hint) domain"/>
    <property type="match status" value="2"/>
</dbReference>
<dbReference type="InterPro" id="IPR036844">
    <property type="entry name" value="Hint_dom_sf"/>
</dbReference>
<dbReference type="InterPro" id="IPR002543">
    <property type="entry name" value="FtsK_dom"/>
</dbReference>
<keyword evidence="4 7" id="KW-0067">ATP-binding</keyword>
<evidence type="ECO:0000256" key="3">
    <source>
        <dbReference type="ARBA" id="ARBA00022813"/>
    </source>
</evidence>
<name>A0A2M7D9S6_9BACT</name>
<dbReference type="PROSITE" id="PS50817">
    <property type="entry name" value="INTEIN_N_TER"/>
    <property type="match status" value="1"/>
</dbReference>
<organism evidence="12 13">
    <name type="scientific">Candidatus Nealsonbacteria bacterium CG02_land_8_20_14_3_00_37_10</name>
    <dbReference type="NCBI Taxonomy" id="1974699"/>
    <lineage>
        <taxon>Bacteria</taxon>
        <taxon>Candidatus Nealsoniibacteriota</taxon>
    </lineage>
</organism>
<dbReference type="Gene3D" id="3.40.50.300">
    <property type="entry name" value="P-loop containing nucleotide triphosphate hydrolases"/>
    <property type="match status" value="2"/>
</dbReference>
<dbReference type="Gene3D" id="3.10.28.10">
    <property type="entry name" value="Homing endonucleases"/>
    <property type="match status" value="1"/>
</dbReference>
<dbReference type="InterPro" id="IPR027417">
    <property type="entry name" value="P-loop_NTPase"/>
</dbReference>
<dbReference type="InterPro" id="IPR006141">
    <property type="entry name" value="Intein_N"/>
</dbReference>
<evidence type="ECO:0000256" key="6">
    <source>
        <dbReference type="ARBA" id="ARBA00023125"/>
    </source>
</evidence>
<feature type="binding site" evidence="7">
    <location>
        <begin position="842"/>
        <end position="849"/>
    </location>
    <ligand>
        <name>ATP</name>
        <dbReference type="ChEBI" id="CHEBI:30616"/>
    </ligand>
</feature>
<evidence type="ECO:0000256" key="4">
    <source>
        <dbReference type="ARBA" id="ARBA00022840"/>
    </source>
</evidence>
<dbReference type="Pfam" id="PF17854">
    <property type="entry name" value="FtsK_alpha"/>
    <property type="match status" value="1"/>
</dbReference>
<dbReference type="PANTHER" id="PTHR22683">
    <property type="entry name" value="SPORULATION PROTEIN RELATED"/>
    <property type="match status" value="1"/>
</dbReference>
<feature type="compositionally biased region" description="Basic and acidic residues" evidence="8">
    <location>
        <begin position="1157"/>
        <end position="1168"/>
    </location>
</feature>
<evidence type="ECO:0000313" key="12">
    <source>
        <dbReference type="EMBL" id="PIV45180.1"/>
    </source>
</evidence>
<evidence type="ECO:0000259" key="11">
    <source>
        <dbReference type="PROSITE" id="PS50901"/>
    </source>
</evidence>
<dbReference type="GO" id="GO:0004519">
    <property type="term" value="F:endonuclease activity"/>
    <property type="evidence" value="ECO:0007669"/>
    <property type="project" value="InterPro"/>
</dbReference>
<reference evidence="13" key="1">
    <citation type="submission" date="2017-09" db="EMBL/GenBank/DDBJ databases">
        <title>Depth-based differentiation of microbial function through sediment-hosted aquifers and enrichment of novel symbionts in the deep terrestrial subsurface.</title>
        <authorList>
            <person name="Probst A.J."/>
            <person name="Ladd B."/>
            <person name="Jarett J.K."/>
            <person name="Geller-Mcgrath D.E."/>
            <person name="Sieber C.M.K."/>
            <person name="Emerson J.B."/>
            <person name="Anantharaman K."/>
            <person name="Thomas B.C."/>
            <person name="Malmstrom R."/>
            <person name="Stieglmeier M."/>
            <person name="Klingl A."/>
            <person name="Woyke T."/>
            <person name="Ryan C.M."/>
            <person name="Banfield J.F."/>
        </authorList>
    </citation>
    <scope>NUCLEOTIDE SEQUENCE [LARGE SCALE GENOMIC DNA]</scope>
</reference>
<dbReference type="PROSITE" id="PS50901">
    <property type="entry name" value="FTSK"/>
    <property type="match status" value="1"/>
</dbReference>
<keyword evidence="9" id="KW-1133">Transmembrane helix</keyword>
<dbReference type="Pfam" id="PF09397">
    <property type="entry name" value="FtsK_gamma"/>
    <property type="match status" value="1"/>
</dbReference>
<dbReference type="SUPFAM" id="SSF52540">
    <property type="entry name" value="P-loop containing nucleoside triphosphate hydrolases"/>
    <property type="match status" value="1"/>
</dbReference>
<evidence type="ECO:0000256" key="8">
    <source>
        <dbReference type="SAM" id="MobiDB-lite"/>
    </source>
</evidence>
<feature type="transmembrane region" description="Helical" evidence="9">
    <location>
        <begin position="63"/>
        <end position="87"/>
    </location>
</feature>
<evidence type="ECO:0000313" key="13">
    <source>
        <dbReference type="Proteomes" id="UP000230864"/>
    </source>
</evidence>
<dbReference type="PRINTS" id="PR00379">
    <property type="entry name" value="INTEIN"/>
</dbReference>
<dbReference type="AlphaFoldDB" id="A0A2M7D9S6"/>
<feature type="domain" description="DOD-type homing endonuclease" evidence="10">
    <location>
        <begin position="528"/>
        <end position="669"/>
    </location>
</feature>
<dbReference type="EMBL" id="PETZ01000021">
    <property type="protein sequence ID" value="PIV45180.1"/>
    <property type="molecule type" value="Genomic_DNA"/>
</dbReference>
<dbReference type="SUPFAM" id="SSF51294">
    <property type="entry name" value="Hedgehog/intein (Hint) domain"/>
    <property type="match status" value="1"/>
</dbReference>
<dbReference type="SMART" id="SM00843">
    <property type="entry name" value="Ftsk_gamma"/>
    <property type="match status" value="1"/>
</dbReference>
<evidence type="ECO:0000256" key="1">
    <source>
        <dbReference type="ARBA" id="ARBA00006474"/>
    </source>
</evidence>
<dbReference type="Proteomes" id="UP000230864">
    <property type="component" value="Unassembled WGS sequence"/>
</dbReference>
<dbReference type="InterPro" id="IPR036390">
    <property type="entry name" value="WH_DNA-bd_sf"/>
</dbReference>
<dbReference type="InterPro" id="IPR003586">
    <property type="entry name" value="Hint_dom_C"/>
</dbReference>
<dbReference type="Pfam" id="PF14890">
    <property type="entry name" value="Intein_splicing"/>
    <property type="match status" value="1"/>
</dbReference>
<feature type="transmembrane region" description="Helical" evidence="9">
    <location>
        <begin position="94"/>
        <end position="113"/>
    </location>
</feature>
<dbReference type="InterPro" id="IPR018541">
    <property type="entry name" value="Ftsk_gamma"/>
</dbReference>
<sequence>MAKKKKFKNNKKSWPKEKKPSIFALPEETRKRIWGVVVFILAIIITLSFFDLAGVAGSASMRALTFLIGKAVFIIPLILVLGGLVFFNVKYKKFFGPTILAIFILIAGIAGLVESFRPETKQGGWLGYILSWPFLGLFGGLVAKIVFGGVIVIGGLIFWYLIRGPRVKEIPRTGETLEIEKEPSLIKKIFLPKFKVKEVEPKIKETSTKLEEPILELRTKEVPAKLLAGEQYKTPPLELLETDKGKAAAGDIVTNSAIIKKTLENFGLPVEMSEINTGPTVTQYTLKPAEGIKLSKITTLSNNLSLALASHPIRIEAPIPGKSLVGIEVPNKIRCQIRLRGLIANPQFQTAASNLTIVLGKDVSGFSCYADLARMPHLLVAGATGTGKTCAADTLMFTERGMLSFEELCPLSLNSETNFKLKLATRDGIETTSKNYNNGICQFYKLSTGRGYQIEATSEHPLWVMNEDGSQGWKAASLIKKGGYVAINREPALFGNKVDLSDFRPGKIKAYHRKIFFPFEMTSQLAHFLGLLTADGGMSIERRGIHRITYTQANSQLLDLYKKSLKELFGITQFIEKGGGSNPKNKAKQIEVNSKHLKEFLSYLGMDSVKSPQKEIPRAIREAPKEIVTAYLRALFDNDGYVGKNSIEFCISSKKLVSQVHLTLLNFGIVSSLRIKKTKNYAQNEYYRLSIFGEEARKFIQEIGFIRKEKYNKAKQFLKLSPNPNLDLIPHISSLLRRIGQKYLNRFACLTNRGWKYQSGILVPKYAFSSLRSYNSGFRAPGYQGLEKILDFYQPISQEPEYQELEKISKRNFYWDKIEKIERTSGVGYDFYVPGSDSFVGNGFVNHNTIFLNSLILSLLYRNSPDILRFILVDPKRVEFSAYQDLPHLLTPVIFDPQRTINALKWLISEMEKRFDILSGNGSRNVDTYNEKIIKEGEKPLPYIVLVIDELADLMAAKGREMEAGIVRLAQMSRAVGIHLVVATQRPSVEVITGLIKANITSRLTFQVASQVDSRTVLDMAGAEKLLGAGDLLFVSADVSKPKRIQGAYVSEKEVKKIVDYIKAQREKLLLDQEVEFFDNHLAEDLKKSLEIKESESFDGYVGDEDPLYEEAKKIIIEAKKASASFLQRRLRIGYARAARLLDILEERGVVGPGEGAKPREVFSKENDSQITNEENWHKV</sequence>
<proteinExistence type="inferred from homology"/>
<dbReference type="GO" id="GO:0003677">
    <property type="term" value="F:DNA binding"/>
    <property type="evidence" value="ECO:0007669"/>
    <property type="project" value="UniProtKB-KW"/>
</dbReference>
<keyword evidence="5" id="KW-0651">Protein splicing</keyword>
<dbReference type="InterPro" id="IPR004042">
    <property type="entry name" value="Intein_endonuc_central"/>
</dbReference>
<dbReference type="InterPro" id="IPR027434">
    <property type="entry name" value="Homing_endonucl"/>
</dbReference>